<dbReference type="EMBL" id="MKKU01000025">
    <property type="protein sequence ID" value="RNF26840.1"/>
    <property type="molecule type" value="Genomic_DNA"/>
</dbReference>
<feature type="compositionally biased region" description="Basic and acidic residues" evidence="1">
    <location>
        <begin position="94"/>
        <end position="108"/>
    </location>
</feature>
<gene>
    <name evidence="2" type="ORF">Tco025E_00922</name>
</gene>
<comment type="caution">
    <text evidence="2">The sequence shown here is derived from an EMBL/GenBank/DDBJ whole genome shotgun (WGS) entry which is preliminary data.</text>
</comment>
<feature type="compositionally biased region" description="Low complexity" evidence="1">
    <location>
        <begin position="1"/>
        <end position="11"/>
    </location>
</feature>
<dbReference type="AlphaFoldDB" id="A0A3R7LL52"/>
<name>A0A3R7LL52_9TRYP</name>
<feature type="region of interest" description="Disordered" evidence="1">
    <location>
        <begin position="1"/>
        <end position="58"/>
    </location>
</feature>
<evidence type="ECO:0000313" key="2">
    <source>
        <dbReference type="EMBL" id="RNF26840.1"/>
    </source>
</evidence>
<evidence type="ECO:0000313" key="3">
    <source>
        <dbReference type="Proteomes" id="UP000284403"/>
    </source>
</evidence>
<reference evidence="2 3" key="1">
    <citation type="journal article" date="2018" name="BMC Genomics">
        <title>Genomic comparison of Trypanosoma conorhini and Trypanosoma rangeli to Trypanosoma cruzi strains of high and low virulence.</title>
        <authorList>
            <person name="Bradwell K.R."/>
            <person name="Koparde V.N."/>
            <person name="Matveyev A.V."/>
            <person name="Serrano M.G."/>
            <person name="Alves J.M."/>
            <person name="Parikh H."/>
            <person name="Huang B."/>
            <person name="Lee V."/>
            <person name="Espinosa-Alvarez O."/>
            <person name="Ortiz P.A."/>
            <person name="Costa-Martins A.G."/>
            <person name="Teixeira M.M."/>
            <person name="Buck G.A."/>
        </authorList>
    </citation>
    <scope>NUCLEOTIDE SEQUENCE [LARGE SCALE GENOMIC DNA]</scope>
    <source>
        <strain evidence="2 3">025E</strain>
    </source>
</reference>
<accession>A0A3R7LL52</accession>
<proteinExistence type="predicted"/>
<dbReference type="Proteomes" id="UP000284403">
    <property type="component" value="Unassembled WGS sequence"/>
</dbReference>
<organism evidence="2 3">
    <name type="scientific">Trypanosoma conorhini</name>
    <dbReference type="NCBI Taxonomy" id="83891"/>
    <lineage>
        <taxon>Eukaryota</taxon>
        <taxon>Discoba</taxon>
        <taxon>Euglenozoa</taxon>
        <taxon>Kinetoplastea</taxon>
        <taxon>Metakinetoplastina</taxon>
        <taxon>Trypanosomatida</taxon>
        <taxon>Trypanosomatidae</taxon>
        <taxon>Trypanosoma</taxon>
    </lineage>
</organism>
<sequence>MDLGGTRNARGAGERERRRPSGAPKPPWSQTREGCRGSSGSRRRGRSNQPAKEVKRQEQKREIYLYQADDHWQQQQQQQQQQWWWRWSNTESEDEKKEESLTHAERYGGGHQYTCPHRVDESR</sequence>
<feature type="region of interest" description="Disordered" evidence="1">
    <location>
        <begin position="94"/>
        <end position="123"/>
    </location>
</feature>
<keyword evidence="3" id="KW-1185">Reference proteome</keyword>
<protein>
    <submittedName>
        <fullName evidence="2">Uncharacterized protein</fullName>
    </submittedName>
</protein>
<dbReference type="RefSeq" id="XP_029232046.1">
    <property type="nucleotide sequence ID" value="XM_029367861.1"/>
</dbReference>
<evidence type="ECO:0000256" key="1">
    <source>
        <dbReference type="SAM" id="MobiDB-lite"/>
    </source>
</evidence>
<dbReference type="GeneID" id="40314533"/>